<dbReference type="InterPro" id="IPR050238">
    <property type="entry name" value="DNA_Rep/Repair_Clamp_Loader"/>
</dbReference>
<evidence type="ECO:0000313" key="2">
    <source>
        <dbReference type="Proteomes" id="UP001236620"/>
    </source>
</evidence>
<keyword evidence="1" id="KW-0808">Transferase</keyword>
<dbReference type="Gene3D" id="3.40.50.300">
    <property type="entry name" value="P-loop containing nucleotide triphosphate hydrolases"/>
    <property type="match status" value="1"/>
</dbReference>
<organism evidence="1 2">
    <name type="scientific">Mycoplasma yeatsii</name>
    <dbReference type="NCBI Taxonomy" id="51365"/>
    <lineage>
        <taxon>Bacteria</taxon>
        <taxon>Bacillati</taxon>
        <taxon>Mycoplasmatota</taxon>
        <taxon>Mollicutes</taxon>
        <taxon>Mycoplasmataceae</taxon>
        <taxon>Mycoplasma</taxon>
    </lineage>
</organism>
<gene>
    <name evidence="1" type="ORF">J2Z63_000318</name>
</gene>
<protein>
    <submittedName>
        <fullName evidence="1">DNA polymerase-3 subunit delta</fullName>
        <ecNumber evidence="1">2.7.7.7</ecNumber>
    </submittedName>
</protein>
<comment type="caution">
    <text evidence="1">The sequence shown here is derived from an EMBL/GenBank/DDBJ whole genome shotgun (WGS) entry which is preliminary data.</text>
</comment>
<keyword evidence="1" id="KW-0548">Nucleotidyltransferase</keyword>
<dbReference type="Proteomes" id="UP001236620">
    <property type="component" value="Unassembled WGS sequence"/>
</dbReference>
<evidence type="ECO:0000313" key="1">
    <source>
        <dbReference type="EMBL" id="MDQ0567675.1"/>
    </source>
</evidence>
<dbReference type="InterPro" id="IPR027417">
    <property type="entry name" value="P-loop_NTPase"/>
</dbReference>
<dbReference type="PANTHER" id="PTHR11669:SF8">
    <property type="entry name" value="DNA POLYMERASE III SUBUNIT DELTA"/>
    <property type="match status" value="1"/>
</dbReference>
<dbReference type="SUPFAM" id="SSF52540">
    <property type="entry name" value="P-loop containing nucleoside triphosphate hydrolases"/>
    <property type="match status" value="1"/>
</dbReference>
<dbReference type="GO" id="GO:0003887">
    <property type="term" value="F:DNA-directed DNA polymerase activity"/>
    <property type="evidence" value="ECO:0007669"/>
    <property type="project" value="UniProtKB-EC"/>
</dbReference>
<dbReference type="Pfam" id="PF13177">
    <property type="entry name" value="DNA_pol3_delta2"/>
    <property type="match status" value="1"/>
</dbReference>
<dbReference type="EC" id="2.7.7.7" evidence="1"/>
<dbReference type="EMBL" id="JAUSWP010000002">
    <property type="protein sequence ID" value="MDQ0567675.1"/>
    <property type="molecule type" value="Genomic_DNA"/>
</dbReference>
<reference evidence="1" key="1">
    <citation type="submission" date="2023-07" db="EMBL/GenBank/DDBJ databases">
        <title>Genomic Encyclopedia of Type Strains, Phase IV (KMG-IV): sequencing the most valuable type-strain genomes for metagenomic binning, comparative biology and taxonomic classification.</title>
        <authorList>
            <person name="Goeker M."/>
        </authorList>
    </citation>
    <scope>NUCLEOTIDE SEQUENCE [LARGE SCALE GENOMIC DNA]</scope>
    <source>
        <strain evidence="1">DSM 22019</strain>
    </source>
</reference>
<name>A0ABU0NE42_9MOLU</name>
<dbReference type="PANTHER" id="PTHR11669">
    <property type="entry name" value="REPLICATION FACTOR C / DNA POLYMERASE III GAMMA-TAU SUBUNIT"/>
    <property type="match status" value="1"/>
</dbReference>
<keyword evidence="2" id="KW-1185">Reference proteome</keyword>
<accession>A0ABU0NE42</accession>
<proteinExistence type="predicted"/>
<sequence length="247" mass="28740">MKKEQIIKRLKKMVDDHNFFSNTILNSNDNQISMDIVSEIISYMFCCNSNHLDFDQVKKQILEDKNIDVLQIGDGHSAISNQQVHDLIEKMSMSSIGEQNIKFFIIKNAENLKNTSANSILKFLEEPRVNTYGFLLTNNYSEIITTILSRCQLVNIENEQKIDEQLNVFEELLIKKNKEEILLFGSKLKSMNRNDQIKLISDAYHRTIVHKFFNCIEATLEVLDDLKFLPTTNISIDNYLIRIVEEI</sequence>
<dbReference type="RefSeq" id="WP_307444521.1">
    <property type="nucleotide sequence ID" value="NZ_JAUSWP010000002.1"/>
</dbReference>